<evidence type="ECO:0000259" key="10">
    <source>
        <dbReference type="PROSITE" id="PS51007"/>
    </source>
</evidence>
<keyword evidence="5 8" id="KW-0479">Metal-binding</keyword>
<protein>
    <submittedName>
        <fullName evidence="11">Gluconate 2-dehydrogenase (Acceptor)</fullName>
        <ecNumber evidence="11">1.1.99.3</ecNumber>
    </submittedName>
</protein>
<dbReference type="PANTHER" id="PTHR35008:SF8">
    <property type="entry name" value="ALCOHOL DEHYDROGENASE CYTOCHROME C SUBUNIT"/>
    <property type="match status" value="1"/>
</dbReference>
<dbReference type="SUPFAM" id="SSF46626">
    <property type="entry name" value="Cytochrome c"/>
    <property type="match status" value="3"/>
</dbReference>
<keyword evidence="11" id="KW-0560">Oxidoreductase</keyword>
<dbReference type="EC" id="1.1.99.3" evidence="11"/>
<keyword evidence="2" id="KW-0813">Transport</keyword>
<dbReference type="InterPro" id="IPR009056">
    <property type="entry name" value="Cyt_c-like_dom"/>
</dbReference>
<feature type="region of interest" description="Disordered" evidence="9">
    <location>
        <begin position="47"/>
        <end position="101"/>
    </location>
</feature>
<evidence type="ECO:0000256" key="3">
    <source>
        <dbReference type="ARBA" id="ARBA00022617"/>
    </source>
</evidence>
<feature type="domain" description="Cytochrome c" evidence="10">
    <location>
        <begin position="388"/>
        <end position="478"/>
    </location>
</feature>
<dbReference type="Gene3D" id="1.10.760.10">
    <property type="entry name" value="Cytochrome c-like domain"/>
    <property type="match status" value="3"/>
</dbReference>
<keyword evidence="12" id="KW-1185">Reference proteome</keyword>
<evidence type="ECO:0000256" key="1">
    <source>
        <dbReference type="ARBA" id="ARBA00001926"/>
    </source>
</evidence>
<keyword evidence="7 8" id="KW-0408">Iron</keyword>
<dbReference type="GO" id="GO:0033717">
    <property type="term" value="F:gluconate 2-dehydrogenase (acceptor) activity"/>
    <property type="evidence" value="ECO:0007669"/>
    <property type="project" value="UniProtKB-EC"/>
</dbReference>
<sequence length="572" mass="60555">MIQFPHAAASRFERAMRKCSSLTMLTYGMAALGGGLLPLSMVTSSAWGAPSASDAPATGTTRPEDPQTHPVQQAESQQASSPAATRQEPTAPETPRTAQDWSERGRYVAAAADCAACHTAPQGAAYAGGYAFELPIGTLYASNITPDKTHGIGNWTEAQFIRAVREGIRPDGASLYPAMPYPSYARMTDDDLHALYVYFMQGVQPVAQPVQANAIPWPLSMRFPLTLWRWAFAPSPEAARRTTTRPFADAELARGAYLVEGPGHCGACHTQRGIAMQEEALTAQDSPRYLAGGKAVDGWTPPSLRGEPRTGLGTWSVADITTFLKTGRNARGSAFGNMDSAVHHGTQYLSDADLTAMARYLKTLPAAKPRQADWKRSGAATKALQSGGQLTSGQRVYLDNCAACHRSNGAGYPSTFPPLADNPVVMNPAADSIIHIILTGATLQGTQSAPSAFTMPGFAGRLTDMQIAAVATFIRHAWGNNAPAVTDVDVRHMRARLSPARTQVAPPSPVQPAEKRAALPSPLQPASSGGKGQNPEKANQLPAEKAPQPASFPPNSSSDTAHSPYSGGSETE</sequence>
<dbReference type="PRINTS" id="PR00605">
    <property type="entry name" value="CYTCHROMECIC"/>
</dbReference>
<gene>
    <name evidence="11" type="ORF">ASN_2761</name>
</gene>
<keyword evidence="6" id="KW-0249">Electron transport</keyword>
<evidence type="ECO:0000256" key="8">
    <source>
        <dbReference type="PROSITE-ProRule" id="PRU00433"/>
    </source>
</evidence>
<reference evidence="12" key="1">
    <citation type="submission" date="2014-09" db="EMBL/GenBank/DDBJ databases">
        <authorList>
            <person name="Illeghems K.G."/>
        </authorList>
    </citation>
    <scope>NUCLEOTIDE SEQUENCE [LARGE SCALE GENOMIC DNA]</scope>
    <source>
        <strain evidence="12">108B</strain>
    </source>
</reference>
<evidence type="ECO:0000256" key="2">
    <source>
        <dbReference type="ARBA" id="ARBA00022448"/>
    </source>
</evidence>
<name>A0A0U5EVS4_9PROT</name>
<proteinExistence type="predicted"/>
<dbReference type="InterPro" id="IPR051459">
    <property type="entry name" value="Cytochrome_c-type_DH"/>
</dbReference>
<dbReference type="AlphaFoldDB" id="A0A0U5EVS4"/>
<keyword evidence="4" id="KW-0679">Respiratory chain</keyword>
<evidence type="ECO:0000256" key="4">
    <source>
        <dbReference type="ARBA" id="ARBA00022660"/>
    </source>
</evidence>
<dbReference type="InterPro" id="IPR036909">
    <property type="entry name" value="Cyt_c-like_dom_sf"/>
</dbReference>
<dbReference type="GO" id="GO:0009055">
    <property type="term" value="F:electron transfer activity"/>
    <property type="evidence" value="ECO:0007669"/>
    <property type="project" value="InterPro"/>
</dbReference>
<evidence type="ECO:0000256" key="6">
    <source>
        <dbReference type="ARBA" id="ARBA00022982"/>
    </source>
</evidence>
<dbReference type="KEGG" id="asz:ASN_2761"/>
<dbReference type="InterPro" id="IPR008168">
    <property type="entry name" value="Cyt_C_IC"/>
</dbReference>
<dbReference type="RefSeq" id="WP_231948206.1">
    <property type="nucleotide sequence ID" value="NZ_LN606600.1"/>
</dbReference>
<feature type="domain" description="Cytochrome c" evidence="10">
    <location>
        <begin position="250"/>
        <end position="365"/>
    </location>
</feature>
<dbReference type="GO" id="GO:0020037">
    <property type="term" value="F:heme binding"/>
    <property type="evidence" value="ECO:0007669"/>
    <property type="project" value="InterPro"/>
</dbReference>
<evidence type="ECO:0000256" key="5">
    <source>
        <dbReference type="ARBA" id="ARBA00022723"/>
    </source>
</evidence>
<feature type="compositionally biased region" description="Polar residues" evidence="9">
    <location>
        <begin position="553"/>
        <end position="572"/>
    </location>
</feature>
<dbReference type="PROSITE" id="PS51007">
    <property type="entry name" value="CYTC"/>
    <property type="match status" value="3"/>
</dbReference>
<keyword evidence="3 8" id="KW-0349">Heme</keyword>
<dbReference type="Pfam" id="PF13442">
    <property type="entry name" value="Cytochrome_CBB3"/>
    <property type="match status" value="1"/>
</dbReference>
<evidence type="ECO:0000313" key="11">
    <source>
        <dbReference type="EMBL" id="CEF42028.1"/>
    </source>
</evidence>
<dbReference type="PATRIC" id="fig|446692.3.peg.2895"/>
<evidence type="ECO:0000256" key="9">
    <source>
        <dbReference type="SAM" id="MobiDB-lite"/>
    </source>
</evidence>
<feature type="compositionally biased region" description="Low complexity" evidence="9">
    <location>
        <begin position="72"/>
        <end position="84"/>
    </location>
</feature>
<dbReference type="PANTHER" id="PTHR35008">
    <property type="entry name" value="BLL4482 PROTEIN-RELATED"/>
    <property type="match status" value="1"/>
</dbReference>
<evidence type="ECO:0000256" key="7">
    <source>
        <dbReference type="ARBA" id="ARBA00023004"/>
    </source>
</evidence>
<organism evidence="11 12">
    <name type="scientific">Acetobacter senegalensis</name>
    <dbReference type="NCBI Taxonomy" id="446692"/>
    <lineage>
        <taxon>Bacteria</taxon>
        <taxon>Pseudomonadati</taxon>
        <taxon>Pseudomonadota</taxon>
        <taxon>Alphaproteobacteria</taxon>
        <taxon>Acetobacterales</taxon>
        <taxon>Acetobacteraceae</taxon>
        <taxon>Acetobacter</taxon>
    </lineage>
</organism>
<comment type="cofactor">
    <cofactor evidence="1">
        <name>heme c</name>
        <dbReference type="ChEBI" id="CHEBI:61717"/>
    </cofactor>
</comment>
<accession>A0A0U5EVS4</accession>
<feature type="region of interest" description="Disordered" evidence="9">
    <location>
        <begin position="498"/>
        <end position="572"/>
    </location>
</feature>
<dbReference type="Proteomes" id="UP000056109">
    <property type="component" value="Chromosome I"/>
</dbReference>
<evidence type="ECO:0000313" key="12">
    <source>
        <dbReference type="Proteomes" id="UP000056109"/>
    </source>
</evidence>
<dbReference type="GO" id="GO:0005506">
    <property type="term" value="F:iron ion binding"/>
    <property type="evidence" value="ECO:0007669"/>
    <property type="project" value="InterPro"/>
</dbReference>
<dbReference type="GeneID" id="34783736"/>
<feature type="domain" description="Cytochrome c" evidence="10">
    <location>
        <begin position="100"/>
        <end position="203"/>
    </location>
</feature>
<dbReference type="Pfam" id="PF00034">
    <property type="entry name" value="Cytochrom_C"/>
    <property type="match status" value="2"/>
</dbReference>
<dbReference type="EMBL" id="LN606600">
    <property type="protein sequence ID" value="CEF42028.1"/>
    <property type="molecule type" value="Genomic_DNA"/>
</dbReference>